<keyword evidence="2" id="KW-1185">Reference proteome</keyword>
<name>D3BEL9_HETP5</name>
<gene>
    <name evidence="1" type="ORF">PPL_07183</name>
</gene>
<dbReference type="Proteomes" id="UP000001396">
    <property type="component" value="Unassembled WGS sequence"/>
</dbReference>
<protein>
    <submittedName>
        <fullName evidence="1">Uncharacterized protein</fullName>
    </submittedName>
</protein>
<comment type="caution">
    <text evidence="1">The sequence shown here is derived from an EMBL/GenBank/DDBJ whole genome shotgun (WGS) entry which is preliminary data.</text>
</comment>
<dbReference type="EMBL" id="ADBJ01000031">
    <property type="protein sequence ID" value="EFA80350.1"/>
    <property type="molecule type" value="Genomic_DNA"/>
</dbReference>
<sequence length="181" mass="21544">MLCTKWIFMEIVSVCDDRMNQQQLLTNKEQQQQHSYIKEEKPMKPQNRDWRVVWLVKWCSYDFIFGVKILILKVETMLDVNANDMVLNKTTSTNWGESNVIVMLYFEMIQLSYLLWSGYIACGRYKCDDGKMSFVCEMHQRYEKCVINCGGCSWLEFCLYIEYIDIRQGVGYSIFFTNLES</sequence>
<dbReference type="InParanoid" id="D3BEL9"/>
<dbReference type="AlphaFoldDB" id="D3BEL9"/>
<evidence type="ECO:0000313" key="2">
    <source>
        <dbReference type="Proteomes" id="UP000001396"/>
    </source>
</evidence>
<organism evidence="1 2">
    <name type="scientific">Heterostelium pallidum (strain ATCC 26659 / Pp 5 / PN500)</name>
    <name type="common">Cellular slime mold</name>
    <name type="synonym">Polysphondylium pallidum</name>
    <dbReference type="NCBI Taxonomy" id="670386"/>
    <lineage>
        <taxon>Eukaryota</taxon>
        <taxon>Amoebozoa</taxon>
        <taxon>Evosea</taxon>
        <taxon>Eumycetozoa</taxon>
        <taxon>Dictyostelia</taxon>
        <taxon>Acytosteliales</taxon>
        <taxon>Acytosteliaceae</taxon>
        <taxon>Heterostelium</taxon>
    </lineage>
</organism>
<proteinExistence type="predicted"/>
<dbReference type="GeneID" id="31362664"/>
<dbReference type="RefSeq" id="XP_020432470.1">
    <property type="nucleotide sequence ID" value="XM_020578022.1"/>
</dbReference>
<evidence type="ECO:0000313" key="1">
    <source>
        <dbReference type="EMBL" id="EFA80350.1"/>
    </source>
</evidence>
<accession>D3BEL9</accession>
<reference evidence="1 2" key="1">
    <citation type="journal article" date="2011" name="Genome Res.">
        <title>Phylogeny-wide analysis of social amoeba genomes highlights ancient origins for complex intercellular communication.</title>
        <authorList>
            <person name="Heidel A.J."/>
            <person name="Lawal H.M."/>
            <person name="Felder M."/>
            <person name="Schilde C."/>
            <person name="Helps N.R."/>
            <person name="Tunggal B."/>
            <person name="Rivero F."/>
            <person name="John U."/>
            <person name="Schleicher M."/>
            <person name="Eichinger L."/>
            <person name="Platzer M."/>
            <person name="Noegel A.A."/>
            <person name="Schaap P."/>
            <person name="Gloeckner G."/>
        </authorList>
    </citation>
    <scope>NUCLEOTIDE SEQUENCE [LARGE SCALE GENOMIC DNA]</scope>
    <source>
        <strain evidence="2">ATCC 26659 / Pp 5 / PN500</strain>
    </source>
</reference>